<keyword evidence="1" id="KW-1133">Transmembrane helix</keyword>
<reference evidence="2" key="1">
    <citation type="submission" date="2019-03" db="EMBL/GenBank/DDBJ databases">
        <title>Single cell metagenomics reveals metabolic interactions within the superorganism composed of flagellate Streblomastix strix and complex community of Bacteroidetes bacteria on its surface.</title>
        <authorList>
            <person name="Treitli S.C."/>
            <person name="Kolisko M."/>
            <person name="Husnik F."/>
            <person name="Keeling P."/>
            <person name="Hampl V."/>
        </authorList>
    </citation>
    <scope>NUCLEOTIDE SEQUENCE</scope>
    <source>
        <strain evidence="2">STM</strain>
    </source>
</reference>
<accession>A0A5J4RYL5</accession>
<protein>
    <submittedName>
        <fullName evidence="2">Uncharacterized protein</fullName>
    </submittedName>
</protein>
<comment type="caution">
    <text evidence="2">The sequence shown here is derived from an EMBL/GenBank/DDBJ whole genome shotgun (WGS) entry which is preliminary data.</text>
</comment>
<keyword evidence="1" id="KW-0472">Membrane</keyword>
<dbReference type="EMBL" id="SNRY01000647">
    <property type="protein sequence ID" value="KAA6338053.1"/>
    <property type="molecule type" value="Genomic_DNA"/>
</dbReference>
<feature type="transmembrane region" description="Helical" evidence="1">
    <location>
        <begin position="24"/>
        <end position="44"/>
    </location>
</feature>
<feature type="transmembrane region" description="Helical" evidence="1">
    <location>
        <begin position="56"/>
        <end position="75"/>
    </location>
</feature>
<sequence>MNTWKDFKIEVRRKLITPWNNPPFLGYFLVCVIIGGAAGVYISIYEYASSPDNYKIAISLGTYYSAIMAMAFADINLSKKIESKPSFFIYSLLICLLGAILLIVTYLLTNCKFPQWAFLPSGLGCLLSLFLWIIANADNENLVPAEAFSKSVADNSHKHGSNWTKDE</sequence>
<proteinExistence type="predicted"/>
<evidence type="ECO:0000313" key="2">
    <source>
        <dbReference type="EMBL" id="KAA6338053.1"/>
    </source>
</evidence>
<organism evidence="2">
    <name type="scientific">termite gut metagenome</name>
    <dbReference type="NCBI Taxonomy" id="433724"/>
    <lineage>
        <taxon>unclassified sequences</taxon>
        <taxon>metagenomes</taxon>
        <taxon>organismal metagenomes</taxon>
    </lineage>
</organism>
<keyword evidence="1" id="KW-0812">Transmembrane</keyword>
<name>A0A5J4RYL5_9ZZZZ</name>
<gene>
    <name evidence="2" type="ORF">EZS27_013913</name>
</gene>
<feature type="transmembrane region" description="Helical" evidence="1">
    <location>
        <begin position="87"/>
        <end position="109"/>
    </location>
</feature>
<dbReference type="AlphaFoldDB" id="A0A5J4RYL5"/>
<feature type="transmembrane region" description="Helical" evidence="1">
    <location>
        <begin position="116"/>
        <end position="135"/>
    </location>
</feature>
<evidence type="ECO:0000256" key="1">
    <source>
        <dbReference type="SAM" id="Phobius"/>
    </source>
</evidence>